<accession>A0A6N7IN39</accession>
<comment type="caution">
    <text evidence="2">The sequence shown here is derived from an EMBL/GenBank/DDBJ whole genome shotgun (WGS) entry which is preliminary data.</text>
</comment>
<dbReference type="EMBL" id="WHYR01000006">
    <property type="protein sequence ID" value="MQL51371.1"/>
    <property type="molecule type" value="Genomic_DNA"/>
</dbReference>
<evidence type="ECO:0000259" key="1">
    <source>
        <dbReference type="Pfam" id="PF05504"/>
    </source>
</evidence>
<gene>
    <name evidence="2" type="ORF">GFC01_03650</name>
</gene>
<proteinExistence type="predicted"/>
<sequence length="162" mass="18099">DVRGGPVKFNLPGDGGPQNISVEILRAGRGGVRLEPRLVDGQLSMNIKTRVRVNLVEAQSPGLDLNKPETIKRLEELLNEAIKEEIMAAVTRLQGDYRSDAFGFGQAVHRKYPRLWRQVEGEWEDVFAGMPVSVDVKATIRRTGLVNKPMQPRSGEKLQNRT</sequence>
<evidence type="ECO:0000313" key="2">
    <source>
        <dbReference type="EMBL" id="MQL51371.1"/>
    </source>
</evidence>
<name>A0A6N7IN39_9FIRM</name>
<protein>
    <recommendedName>
        <fullName evidence="1">Spore germination GerAC-like C-terminal domain-containing protein</fullName>
    </recommendedName>
</protein>
<dbReference type="Gene3D" id="3.30.300.210">
    <property type="entry name" value="Nutrient germinant receptor protein C, domain 3"/>
    <property type="match status" value="1"/>
</dbReference>
<feature type="non-terminal residue" evidence="2">
    <location>
        <position position="1"/>
    </location>
</feature>
<evidence type="ECO:0000313" key="3">
    <source>
        <dbReference type="Proteomes" id="UP000441717"/>
    </source>
</evidence>
<dbReference type="Pfam" id="PF05504">
    <property type="entry name" value="Spore_GerAC"/>
    <property type="match status" value="1"/>
</dbReference>
<dbReference type="InterPro" id="IPR046953">
    <property type="entry name" value="Spore_GerAC-like_C"/>
</dbReference>
<feature type="domain" description="Spore germination GerAC-like C-terminal" evidence="1">
    <location>
        <begin position="2"/>
        <end position="144"/>
    </location>
</feature>
<dbReference type="Proteomes" id="UP000441717">
    <property type="component" value="Unassembled WGS sequence"/>
</dbReference>
<dbReference type="GO" id="GO:0009847">
    <property type="term" value="P:spore germination"/>
    <property type="evidence" value="ECO:0007669"/>
    <property type="project" value="InterPro"/>
</dbReference>
<dbReference type="GO" id="GO:0016020">
    <property type="term" value="C:membrane"/>
    <property type="evidence" value="ECO:0007669"/>
    <property type="project" value="InterPro"/>
</dbReference>
<dbReference type="PANTHER" id="PTHR35789:SF1">
    <property type="entry name" value="SPORE GERMINATION PROTEIN B3"/>
    <property type="match status" value="1"/>
</dbReference>
<organism evidence="2 3">
    <name type="scientific">Desulfofundulus thermobenzoicus</name>
    <dbReference type="NCBI Taxonomy" id="29376"/>
    <lineage>
        <taxon>Bacteria</taxon>
        <taxon>Bacillati</taxon>
        <taxon>Bacillota</taxon>
        <taxon>Clostridia</taxon>
        <taxon>Eubacteriales</taxon>
        <taxon>Peptococcaceae</taxon>
        <taxon>Desulfofundulus</taxon>
    </lineage>
</organism>
<dbReference type="AlphaFoldDB" id="A0A6N7IN39"/>
<dbReference type="InterPro" id="IPR038501">
    <property type="entry name" value="Spore_GerAC_C_sf"/>
</dbReference>
<dbReference type="RefSeq" id="WP_194174794.1">
    <property type="nucleotide sequence ID" value="NZ_WHYR01000006.1"/>
</dbReference>
<reference evidence="2 3" key="1">
    <citation type="submission" date="2019-10" db="EMBL/GenBank/DDBJ databases">
        <title>Comparative genomics of sulfur disproportionating microorganisms.</title>
        <authorList>
            <person name="Ward L.M."/>
            <person name="Bertran E."/>
            <person name="Johnston D."/>
        </authorList>
    </citation>
    <scope>NUCLEOTIDE SEQUENCE [LARGE SCALE GENOMIC DNA]</scope>
    <source>
        <strain evidence="2 3">DSM 14055</strain>
    </source>
</reference>
<dbReference type="PANTHER" id="PTHR35789">
    <property type="entry name" value="SPORE GERMINATION PROTEIN B3"/>
    <property type="match status" value="1"/>
</dbReference>
<dbReference type="InterPro" id="IPR008844">
    <property type="entry name" value="Spore_GerAC-like"/>
</dbReference>
<keyword evidence="3" id="KW-1185">Reference proteome</keyword>